<dbReference type="EMBL" id="AQFT01000033">
    <property type="protein sequence ID" value="EMZ34679.1"/>
    <property type="molecule type" value="Genomic_DNA"/>
</dbReference>
<feature type="compositionally biased region" description="Polar residues" evidence="1">
    <location>
        <begin position="63"/>
        <end position="72"/>
    </location>
</feature>
<evidence type="ECO:0000256" key="1">
    <source>
        <dbReference type="SAM" id="MobiDB-lite"/>
    </source>
</evidence>
<feature type="region of interest" description="Disordered" evidence="1">
    <location>
        <begin position="51"/>
        <end position="72"/>
    </location>
</feature>
<accession>N2BD09</accession>
<sequence length="72" mass="7696">MDVFNIFCGACSVAGLLVSVFTASKVVKISQTMNCNNKDDYSKVINKSKNSTYSGSYVGRDSINGTGSSEQK</sequence>
<protein>
    <submittedName>
        <fullName evidence="2">Uncharacterized protein</fullName>
    </submittedName>
</protein>
<dbReference type="OrthoDB" id="9857445at2"/>
<name>N2BD09_9FIRM</name>
<proteinExistence type="predicted"/>
<gene>
    <name evidence="2" type="ORF">C823_01060</name>
</gene>
<evidence type="ECO:0000313" key="2">
    <source>
        <dbReference type="EMBL" id="EMZ34679.1"/>
    </source>
</evidence>
<reference evidence="2 3" key="1">
    <citation type="journal article" date="2014" name="Genome Announc.">
        <title>Draft genome sequences of the altered schaedler flora, a defined bacterial community from gnotobiotic mice.</title>
        <authorList>
            <person name="Wannemuehler M.J."/>
            <person name="Overstreet A.M."/>
            <person name="Ward D.V."/>
            <person name="Phillips G.J."/>
        </authorList>
    </citation>
    <scope>NUCLEOTIDE SEQUENCE [LARGE SCALE GENOMIC DNA]</scope>
    <source>
        <strain evidence="2 3">ASF492</strain>
    </source>
</reference>
<dbReference type="PATRIC" id="fig|1235802.3.peg.1140"/>
<comment type="caution">
    <text evidence="2">The sequence shown here is derived from an EMBL/GenBank/DDBJ whole genome shotgun (WGS) entry which is preliminary data.</text>
</comment>
<dbReference type="AlphaFoldDB" id="N2BD09"/>
<dbReference type="eggNOG" id="ENOG50344G7">
    <property type="taxonomic scope" value="Bacteria"/>
</dbReference>
<dbReference type="HOGENOM" id="CLU_2716406_0_0_9"/>
<dbReference type="Proteomes" id="UP000012589">
    <property type="component" value="Unassembled WGS sequence"/>
</dbReference>
<evidence type="ECO:0000313" key="3">
    <source>
        <dbReference type="Proteomes" id="UP000012589"/>
    </source>
</evidence>
<keyword evidence="3" id="KW-1185">Reference proteome</keyword>
<organism evidence="2 3">
    <name type="scientific">Eubacterium plexicaudatum ASF492</name>
    <dbReference type="NCBI Taxonomy" id="1235802"/>
    <lineage>
        <taxon>Bacteria</taxon>
        <taxon>Bacillati</taxon>
        <taxon>Bacillota</taxon>
        <taxon>Clostridia</taxon>
        <taxon>Eubacteriales</taxon>
        <taxon>Eubacteriaceae</taxon>
        <taxon>Eubacterium</taxon>
    </lineage>
</organism>
<dbReference type="STRING" id="1235802.C823_01060"/>